<dbReference type="OMA" id="DRICGFR"/>
<dbReference type="VEuPathDB" id="VectorBase:CSON009689"/>
<name>A0A336MCS4_CULSO</name>
<dbReference type="EMBL" id="UFQT01000388">
    <property type="protein sequence ID" value="SSX23828.1"/>
    <property type="molecule type" value="Genomic_DNA"/>
</dbReference>
<dbReference type="SUPFAM" id="SSF51430">
    <property type="entry name" value="NAD(P)-linked oxidoreductase"/>
    <property type="match status" value="1"/>
</dbReference>
<dbReference type="AlphaFoldDB" id="A0A336MCS4"/>
<dbReference type="PROSITE" id="PS00063">
    <property type="entry name" value="ALDOKETO_REDUCTASE_3"/>
    <property type="match status" value="1"/>
</dbReference>
<evidence type="ECO:0000313" key="1">
    <source>
        <dbReference type="EMBL" id="SSX23828.1"/>
    </source>
</evidence>
<dbReference type="InterPro" id="IPR018170">
    <property type="entry name" value="Aldo/ket_reductase_CS"/>
</dbReference>
<reference evidence="1" key="1">
    <citation type="submission" date="2018-07" db="EMBL/GenBank/DDBJ databases">
        <authorList>
            <person name="Quirk P.G."/>
            <person name="Krulwich T.A."/>
        </authorList>
    </citation>
    <scope>NUCLEOTIDE SEQUENCE</scope>
</reference>
<dbReference type="InterPro" id="IPR036812">
    <property type="entry name" value="NAD(P)_OxRdtase_dom_sf"/>
</dbReference>
<organism evidence="1">
    <name type="scientific">Culicoides sonorensis</name>
    <name type="common">Biting midge</name>
    <dbReference type="NCBI Taxonomy" id="179676"/>
    <lineage>
        <taxon>Eukaryota</taxon>
        <taxon>Metazoa</taxon>
        <taxon>Ecdysozoa</taxon>
        <taxon>Arthropoda</taxon>
        <taxon>Hexapoda</taxon>
        <taxon>Insecta</taxon>
        <taxon>Pterygota</taxon>
        <taxon>Neoptera</taxon>
        <taxon>Endopterygota</taxon>
        <taxon>Diptera</taxon>
        <taxon>Nematocera</taxon>
        <taxon>Chironomoidea</taxon>
        <taxon>Ceratopogonidae</taxon>
        <taxon>Ceratopogoninae</taxon>
        <taxon>Culicoides</taxon>
        <taxon>Monoculicoides</taxon>
    </lineage>
</organism>
<accession>A0A336MCS4</accession>
<gene>
    <name evidence="1" type="primary">CSON009689</name>
</gene>
<protein>
    <submittedName>
        <fullName evidence="1">CSON009689 protein</fullName>
    </submittedName>
</protein>
<dbReference type="GO" id="GO:0016491">
    <property type="term" value="F:oxidoreductase activity"/>
    <property type="evidence" value="ECO:0007669"/>
    <property type="project" value="InterPro"/>
</dbReference>
<sequence length="88" mass="10087">MTPNVPNVTLNNGRTMPAFALGTLFVELGTVPLPKSSNKGRMTENINIFDFELTSEERQYMDSFNTGDRICGFRDYKAHKNYPFNIEY</sequence>
<proteinExistence type="predicted"/>
<dbReference type="Gene3D" id="3.20.20.100">
    <property type="entry name" value="NADP-dependent oxidoreductase domain"/>
    <property type="match status" value="1"/>
</dbReference>